<evidence type="ECO:0000313" key="2">
    <source>
        <dbReference type="EMBL" id="JAH61371.1"/>
    </source>
</evidence>
<feature type="signal peptide" evidence="1">
    <location>
        <begin position="1"/>
        <end position="20"/>
    </location>
</feature>
<dbReference type="EMBL" id="GBXM01047206">
    <property type="protein sequence ID" value="JAH61371.1"/>
    <property type="molecule type" value="Transcribed_RNA"/>
</dbReference>
<protein>
    <submittedName>
        <fullName evidence="2">Uncharacterized protein</fullName>
    </submittedName>
</protein>
<keyword evidence="1" id="KW-0732">Signal</keyword>
<accession>A0A0E9U6C4</accession>
<dbReference type="AlphaFoldDB" id="A0A0E9U6C4"/>
<organism evidence="2">
    <name type="scientific">Anguilla anguilla</name>
    <name type="common">European freshwater eel</name>
    <name type="synonym">Muraena anguilla</name>
    <dbReference type="NCBI Taxonomy" id="7936"/>
    <lineage>
        <taxon>Eukaryota</taxon>
        <taxon>Metazoa</taxon>
        <taxon>Chordata</taxon>
        <taxon>Craniata</taxon>
        <taxon>Vertebrata</taxon>
        <taxon>Euteleostomi</taxon>
        <taxon>Actinopterygii</taxon>
        <taxon>Neopterygii</taxon>
        <taxon>Teleostei</taxon>
        <taxon>Anguilliformes</taxon>
        <taxon>Anguillidae</taxon>
        <taxon>Anguilla</taxon>
    </lineage>
</organism>
<name>A0A0E9U6C4_ANGAN</name>
<reference evidence="2" key="2">
    <citation type="journal article" date="2015" name="Fish Shellfish Immunol.">
        <title>Early steps in the European eel (Anguilla anguilla)-Vibrio vulnificus interaction in the gills: Role of the RtxA13 toxin.</title>
        <authorList>
            <person name="Callol A."/>
            <person name="Pajuelo D."/>
            <person name="Ebbesson L."/>
            <person name="Teles M."/>
            <person name="MacKenzie S."/>
            <person name="Amaro C."/>
        </authorList>
    </citation>
    <scope>NUCLEOTIDE SEQUENCE</scope>
</reference>
<feature type="chain" id="PRO_5002433394" evidence="1">
    <location>
        <begin position="21"/>
        <end position="39"/>
    </location>
</feature>
<sequence>MISHVFISLVFHSLINVWEPTCIRCHCFKAMTPSRLVAR</sequence>
<proteinExistence type="predicted"/>
<reference evidence="2" key="1">
    <citation type="submission" date="2014-11" db="EMBL/GenBank/DDBJ databases">
        <authorList>
            <person name="Amaro Gonzalez C."/>
        </authorList>
    </citation>
    <scope>NUCLEOTIDE SEQUENCE</scope>
</reference>
<evidence type="ECO:0000256" key="1">
    <source>
        <dbReference type="SAM" id="SignalP"/>
    </source>
</evidence>